<keyword evidence="2 3" id="KW-0690">Ribosome biogenesis</keyword>
<comment type="subcellular location">
    <subcellularLocation>
        <location evidence="3">Cytoplasm</location>
    </subcellularLocation>
</comment>
<dbReference type="Pfam" id="PF17384">
    <property type="entry name" value="DUF150_C"/>
    <property type="match status" value="1"/>
</dbReference>
<dbReference type="InterPro" id="IPR028998">
    <property type="entry name" value="RimP_C"/>
</dbReference>
<dbReference type="GO" id="GO:0006412">
    <property type="term" value="P:translation"/>
    <property type="evidence" value="ECO:0007669"/>
    <property type="project" value="TreeGrafter"/>
</dbReference>
<dbReference type="Proteomes" id="UP000824165">
    <property type="component" value="Unassembled WGS sequence"/>
</dbReference>
<evidence type="ECO:0000256" key="3">
    <source>
        <dbReference type="HAMAP-Rule" id="MF_01077"/>
    </source>
</evidence>
<proteinExistence type="inferred from homology"/>
<dbReference type="InterPro" id="IPR035956">
    <property type="entry name" value="RimP_N_sf"/>
</dbReference>
<dbReference type="SUPFAM" id="SSF74942">
    <property type="entry name" value="YhbC-like, C-terminal domain"/>
    <property type="match status" value="1"/>
</dbReference>
<evidence type="ECO:0000259" key="5">
    <source>
        <dbReference type="Pfam" id="PF17384"/>
    </source>
</evidence>
<feature type="domain" description="Ribosome maturation factor RimP N-terminal" evidence="4">
    <location>
        <begin position="13"/>
        <end position="84"/>
    </location>
</feature>
<evidence type="ECO:0000256" key="2">
    <source>
        <dbReference type="ARBA" id="ARBA00022517"/>
    </source>
</evidence>
<comment type="function">
    <text evidence="3">Required for maturation of 30S ribosomal subunits.</text>
</comment>
<dbReference type="HAMAP" id="MF_01077">
    <property type="entry name" value="RimP"/>
    <property type="match status" value="1"/>
</dbReference>
<evidence type="ECO:0000313" key="6">
    <source>
        <dbReference type="EMBL" id="HIT85591.1"/>
    </source>
</evidence>
<dbReference type="Pfam" id="PF02576">
    <property type="entry name" value="RimP_N"/>
    <property type="match status" value="1"/>
</dbReference>
<reference evidence="6" key="1">
    <citation type="submission" date="2020-10" db="EMBL/GenBank/DDBJ databases">
        <authorList>
            <person name="Gilroy R."/>
        </authorList>
    </citation>
    <scope>NUCLEOTIDE SEQUENCE</scope>
    <source>
        <strain evidence="6">CHK181-108</strain>
    </source>
</reference>
<dbReference type="PANTHER" id="PTHR33867:SF1">
    <property type="entry name" value="RIBOSOME MATURATION FACTOR RIMP"/>
    <property type="match status" value="1"/>
</dbReference>
<evidence type="ECO:0000256" key="1">
    <source>
        <dbReference type="ARBA" id="ARBA00022490"/>
    </source>
</evidence>
<comment type="caution">
    <text evidence="6">The sequence shown here is derived from an EMBL/GenBank/DDBJ whole genome shotgun (WGS) entry which is preliminary data.</text>
</comment>
<dbReference type="InterPro" id="IPR036847">
    <property type="entry name" value="RimP_C_sf"/>
</dbReference>
<reference evidence="6" key="2">
    <citation type="journal article" date="2021" name="PeerJ">
        <title>Extensive microbial diversity within the chicken gut microbiome revealed by metagenomics and culture.</title>
        <authorList>
            <person name="Gilroy R."/>
            <person name="Ravi A."/>
            <person name="Getino M."/>
            <person name="Pursley I."/>
            <person name="Horton D.L."/>
            <person name="Alikhan N.F."/>
            <person name="Baker D."/>
            <person name="Gharbi K."/>
            <person name="Hall N."/>
            <person name="Watson M."/>
            <person name="Adriaenssens E.M."/>
            <person name="Foster-Nyarko E."/>
            <person name="Jarju S."/>
            <person name="Secka A."/>
            <person name="Antonio M."/>
            <person name="Oren A."/>
            <person name="Chaudhuri R.R."/>
            <person name="La Ragione R."/>
            <person name="Hildebrand F."/>
            <person name="Pallen M.J."/>
        </authorList>
    </citation>
    <scope>NUCLEOTIDE SEQUENCE</scope>
    <source>
        <strain evidence="6">CHK181-108</strain>
    </source>
</reference>
<keyword evidence="1 3" id="KW-0963">Cytoplasm</keyword>
<dbReference type="EMBL" id="DVLU01000065">
    <property type="protein sequence ID" value="HIT85591.1"/>
    <property type="molecule type" value="Genomic_DNA"/>
</dbReference>
<dbReference type="InterPro" id="IPR028989">
    <property type="entry name" value="RimP_N"/>
</dbReference>
<dbReference type="GO" id="GO:0000028">
    <property type="term" value="P:ribosomal small subunit assembly"/>
    <property type="evidence" value="ECO:0007669"/>
    <property type="project" value="TreeGrafter"/>
</dbReference>
<dbReference type="PANTHER" id="PTHR33867">
    <property type="entry name" value="RIBOSOME MATURATION FACTOR RIMP"/>
    <property type="match status" value="1"/>
</dbReference>
<comment type="similarity">
    <text evidence="3">Belongs to the RimP family.</text>
</comment>
<protein>
    <recommendedName>
        <fullName evidence="3">Ribosome maturation factor RimP</fullName>
    </recommendedName>
</protein>
<dbReference type="Gene3D" id="3.30.300.70">
    <property type="entry name" value="RimP-like superfamily, N-terminal"/>
    <property type="match status" value="1"/>
</dbReference>
<sequence length="155" mass="17091">MANKTEETALALAEKTAEEQGVYIVDVSYKKEGGDYILRYYIDKEGGVGIDDCESFSRALDPVLDSADPIDGNYTLEVSSPGADRRLTKEREFLYYTGRRVDVKLFKPLENDACGKEFSGVLTGFSDKTASIETEGGTVSVPVKDAAYIRLAFEF</sequence>
<evidence type="ECO:0000313" key="7">
    <source>
        <dbReference type="Proteomes" id="UP000824165"/>
    </source>
</evidence>
<feature type="domain" description="Ribosome maturation factor RimP C-terminal" evidence="5">
    <location>
        <begin position="87"/>
        <end position="155"/>
    </location>
</feature>
<dbReference type="CDD" id="cd01734">
    <property type="entry name" value="YlxS_C"/>
    <property type="match status" value="1"/>
</dbReference>
<dbReference type="SUPFAM" id="SSF75420">
    <property type="entry name" value="YhbC-like, N-terminal domain"/>
    <property type="match status" value="1"/>
</dbReference>
<dbReference type="InterPro" id="IPR003728">
    <property type="entry name" value="Ribosome_maturation_RimP"/>
</dbReference>
<dbReference type="FunFam" id="3.30.300.70:FF:000001">
    <property type="entry name" value="Ribosome maturation factor RimP"/>
    <property type="match status" value="1"/>
</dbReference>
<evidence type="ECO:0000259" key="4">
    <source>
        <dbReference type="Pfam" id="PF02576"/>
    </source>
</evidence>
<gene>
    <name evidence="3" type="primary">rimP</name>
    <name evidence="6" type="ORF">IAA60_06760</name>
</gene>
<organism evidence="6 7">
    <name type="scientific">Candidatus Ornithomonoglobus intestinigallinarum</name>
    <dbReference type="NCBI Taxonomy" id="2840894"/>
    <lineage>
        <taxon>Bacteria</taxon>
        <taxon>Bacillati</taxon>
        <taxon>Bacillota</taxon>
        <taxon>Clostridia</taxon>
        <taxon>Candidatus Ornithomonoglobus</taxon>
    </lineage>
</organism>
<dbReference type="AlphaFoldDB" id="A0A9D1KR06"/>
<accession>A0A9D1KR06</accession>
<name>A0A9D1KR06_9FIRM</name>
<dbReference type="GO" id="GO:0005829">
    <property type="term" value="C:cytosol"/>
    <property type="evidence" value="ECO:0007669"/>
    <property type="project" value="TreeGrafter"/>
</dbReference>
<dbReference type="Gene3D" id="2.30.30.180">
    <property type="entry name" value="Ribosome maturation factor RimP, C-terminal domain"/>
    <property type="match status" value="1"/>
</dbReference>